<gene>
    <name evidence="6" type="ORF">A3F84_05495</name>
</gene>
<dbReference type="GO" id="GO:0016020">
    <property type="term" value="C:membrane"/>
    <property type="evidence" value="ECO:0007669"/>
    <property type="project" value="InterPro"/>
</dbReference>
<dbReference type="InterPro" id="IPR015860">
    <property type="entry name" value="ABC_transpr_TagH-like"/>
</dbReference>
<sequence length="437" mass="48651">MAYSVVVEDLSKHYRIGQLHRKVNLREALVRLVRHPFRREESRIVWALKGVSFGVEAGEVVGIIGRNGAGKSTLLKVLSRITCPTSGRVDARGRVASLLEVGTGFHEELTGRENIYLNGAILGMKKREIDARLDEIIAFADVEKFIDTPIKRYSTGMRLRLGFAVAAHLNPDILLVDEVLAVGDIGFQKKCLRAMNDLRGGGRTVFFVSHNMAAVENLCSRAIWVDNGQVRQDGDAREVIKAYLSSFACAQGAEFDLSRSSRTGTGEVRYTGIEFLGPDKRPKEYVCSGESLVVRLHYRVERRVSCPHFGLEIHSDMGTLITSANTWSAGVEIPFLPPGDGHIDLEVDFLNLMPTRYHISLWLARVGHYYDALQNCAVLDVEASDFYKSGRGIESRFGIIFLPCRWRLDGLPHDGGPCIQGRVTNADHAYSYASRVR</sequence>
<proteinExistence type="inferred from homology"/>
<dbReference type="PROSITE" id="PS50893">
    <property type="entry name" value="ABC_TRANSPORTER_2"/>
    <property type="match status" value="1"/>
</dbReference>
<protein>
    <recommendedName>
        <fullName evidence="5">ABC transporter domain-containing protein</fullName>
    </recommendedName>
</protein>
<organism evidence="6 7">
    <name type="scientific">Handelsmanbacteria sp. (strain RIFCSPLOWO2_12_FULL_64_10)</name>
    <dbReference type="NCBI Taxonomy" id="1817868"/>
    <lineage>
        <taxon>Bacteria</taxon>
        <taxon>Candidatus Handelsmaniibacteriota</taxon>
    </lineage>
</organism>
<comment type="caution">
    <text evidence="6">The sequence shown here is derived from an EMBL/GenBank/DDBJ whole genome shotgun (WGS) entry which is preliminary data.</text>
</comment>
<dbReference type="Proteomes" id="UP000178606">
    <property type="component" value="Unassembled WGS sequence"/>
</dbReference>
<dbReference type="GO" id="GO:0016887">
    <property type="term" value="F:ATP hydrolysis activity"/>
    <property type="evidence" value="ECO:0007669"/>
    <property type="project" value="InterPro"/>
</dbReference>
<dbReference type="InterPro" id="IPR029439">
    <property type="entry name" value="Wzt_C"/>
</dbReference>
<dbReference type="SUPFAM" id="SSF52540">
    <property type="entry name" value="P-loop containing nucleoside triphosphate hydrolases"/>
    <property type="match status" value="1"/>
</dbReference>
<evidence type="ECO:0000313" key="7">
    <source>
        <dbReference type="Proteomes" id="UP000178606"/>
    </source>
</evidence>
<dbReference type="Pfam" id="PF14524">
    <property type="entry name" value="Wzt_C"/>
    <property type="match status" value="1"/>
</dbReference>
<evidence type="ECO:0000256" key="3">
    <source>
        <dbReference type="ARBA" id="ARBA00022741"/>
    </source>
</evidence>
<dbReference type="AlphaFoldDB" id="A0A1F6C611"/>
<dbReference type="PANTHER" id="PTHR46743:SF2">
    <property type="entry name" value="TEICHOIC ACIDS EXPORT ATP-BINDING PROTEIN TAGH"/>
    <property type="match status" value="1"/>
</dbReference>
<dbReference type="Gene3D" id="2.70.50.60">
    <property type="entry name" value="abc- transporter (atp binding component) like domain"/>
    <property type="match status" value="1"/>
</dbReference>
<dbReference type="Pfam" id="PF00005">
    <property type="entry name" value="ABC_tran"/>
    <property type="match status" value="1"/>
</dbReference>
<dbReference type="CDD" id="cd10147">
    <property type="entry name" value="Wzt_C-like"/>
    <property type="match status" value="1"/>
</dbReference>
<keyword evidence="3" id="KW-0547">Nucleotide-binding</keyword>
<dbReference type="Gene3D" id="3.40.50.300">
    <property type="entry name" value="P-loop containing nucleotide triphosphate hydrolases"/>
    <property type="match status" value="1"/>
</dbReference>
<dbReference type="GO" id="GO:0140359">
    <property type="term" value="F:ABC-type transporter activity"/>
    <property type="evidence" value="ECO:0007669"/>
    <property type="project" value="InterPro"/>
</dbReference>
<dbReference type="InterPro" id="IPR050683">
    <property type="entry name" value="Bact_Polysacc_Export_ATP-bd"/>
</dbReference>
<evidence type="ECO:0000313" key="6">
    <source>
        <dbReference type="EMBL" id="OGG44585.1"/>
    </source>
</evidence>
<comment type="similarity">
    <text evidence="1">Belongs to the ABC transporter superfamily.</text>
</comment>
<dbReference type="InterPro" id="IPR003439">
    <property type="entry name" value="ABC_transporter-like_ATP-bd"/>
</dbReference>
<keyword evidence="4" id="KW-0067">ATP-binding</keyword>
<evidence type="ECO:0000259" key="5">
    <source>
        <dbReference type="PROSITE" id="PS50893"/>
    </source>
</evidence>
<accession>A0A1F6C611</accession>
<evidence type="ECO:0000256" key="1">
    <source>
        <dbReference type="ARBA" id="ARBA00005417"/>
    </source>
</evidence>
<dbReference type="CDD" id="cd03220">
    <property type="entry name" value="ABC_KpsT_Wzt"/>
    <property type="match status" value="1"/>
</dbReference>
<dbReference type="GO" id="GO:0005524">
    <property type="term" value="F:ATP binding"/>
    <property type="evidence" value="ECO:0007669"/>
    <property type="project" value="UniProtKB-KW"/>
</dbReference>
<name>A0A1F6C611_HANXR</name>
<keyword evidence="2" id="KW-0813">Transport</keyword>
<dbReference type="InterPro" id="IPR003593">
    <property type="entry name" value="AAA+_ATPase"/>
</dbReference>
<dbReference type="InterPro" id="IPR027417">
    <property type="entry name" value="P-loop_NTPase"/>
</dbReference>
<dbReference type="EMBL" id="MFKF01000399">
    <property type="protein sequence ID" value="OGG44585.1"/>
    <property type="molecule type" value="Genomic_DNA"/>
</dbReference>
<dbReference type="PANTHER" id="PTHR46743">
    <property type="entry name" value="TEICHOIC ACIDS EXPORT ATP-BINDING PROTEIN TAGH"/>
    <property type="match status" value="1"/>
</dbReference>
<feature type="domain" description="ABC transporter" evidence="5">
    <location>
        <begin position="30"/>
        <end position="252"/>
    </location>
</feature>
<evidence type="ECO:0000256" key="4">
    <source>
        <dbReference type="ARBA" id="ARBA00022840"/>
    </source>
</evidence>
<evidence type="ECO:0000256" key="2">
    <source>
        <dbReference type="ARBA" id="ARBA00022448"/>
    </source>
</evidence>
<dbReference type="SMART" id="SM00382">
    <property type="entry name" value="AAA"/>
    <property type="match status" value="1"/>
</dbReference>
<reference evidence="6 7" key="1">
    <citation type="journal article" date="2016" name="Nat. Commun.">
        <title>Thousands of microbial genomes shed light on interconnected biogeochemical processes in an aquifer system.</title>
        <authorList>
            <person name="Anantharaman K."/>
            <person name="Brown C.T."/>
            <person name="Hug L.A."/>
            <person name="Sharon I."/>
            <person name="Castelle C.J."/>
            <person name="Probst A.J."/>
            <person name="Thomas B.C."/>
            <person name="Singh A."/>
            <person name="Wilkins M.J."/>
            <person name="Karaoz U."/>
            <person name="Brodie E.L."/>
            <person name="Williams K.H."/>
            <person name="Hubbard S.S."/>
            <person name="Banfield J.F."/>
        </authorList>
    </citation>
    <scope>NUCLEOTIDE SEQUENCE [LARGE SCALE GENOMIC DNA]</scope>
    <source>
        <strain evidence="7">RIFCSPLOWO2_12_FULL_64_10</strain>
    </source>
</reference>